<dbReference type="AlphaFoldDB" id="A0A166HTD9"/>
<comment type="caution">
    <text evidence="1">The sequence shown here is derived from an EMBL/GenBank/DDBJ whole genome shotgun (WGS) entry which is preliminary data.</text>
</comment>
<sequence length="80" mass="8583">MALCLLMKMAGIVSKMIGWKICGDCCHAIGKALVCVKNRTANLAGDQGNGAIYDAVYWAPLYCCDEMDTCLFLVTSLNAS</sequence>
<protein>
    <submittedName>
        <fullName evidence="1">Uncharacterized protein</fullName>
    </submittedName>
</protein>
<dbReference type="EMBL" id="JYDC01000014">
    <property type="protein sequence ID" value="KZL43151.1"/>
    <property type="molecule type" value="Genomic_DNA"/>
</dbReference>
<dbReference type="Proteomes" id="UP000076480">
    <property type="component" value="Unassembled WGS sequence"/>
</dbReference>
<evidence type="ECO:0000313" key="1">
    <source>
        <dbReference type="EMBL" id="KZL43151.1"/>
    </source>
</evidence>
<gene>
    <name evidence="1" type="ORF">TY91_01455</name>
</gene>
<keyword evidence="2" id="KW-1185">Reference proteome</keyword>
<name>A0A166HTD9_SECCO</name>
<dbReference type="PATRIC" id="fig|33960.6.peg.663"/>
<proteinExistence type="predicted"/>
<evidence type="ECO:0000313" key="2">
    <source>
        <dbReference type="Proteomes" id="UP000076480"/>
    </source>
</evidence>
<organism evidence="1 2">
    <name type="scientific">Secundilactobacillus collinoides</name>
    <name type="common">Lactobacillus collinoides</name>
    <dbReference type="NCBI Taxonomy" id="33960"/>
    <lineage>
        <taxon>Bacteria</taxon>
        <taxon>Bacillati</taxon>
        <taxon>Bacillota</taxon>
        <taxon>Bacilli</taxon>
        <taxon>Lactobacillales</taxon>
        <taxon>Lactobacillaceae</taxon>
        <taxon>Secundilactobacillus</taxon>
    </lineage>
</organism>
<accession>A0A166HTD9</accession>
<reference evidence="1 2" key="1">
    <citation type="submission" date="2015-02" db="EMBL/GenBank/DDBJ databases">
        <title>Draft genome sequence of Lactobacillus collinoides CUPV2371 isolated from a natural cider, the first genome sequence of a strain of this species.</title>
        <authorList>
            <person name="Puertas A.I."/>
            <person name="Spano G."/>
            <person name="Capozzi V."/>
            <person name="Lamontanara A."/>
            <person name="Orru L."/>
            <person name="Duenas M.T."/>
        </authorList>
    </citation>
    <scope>NUCLEOTIDE SEQUENCE [LARGE SCALE GENOMIC DNA]</scope>
    <source>
        <strain evidence="1 2">237</strain>
    </source>
</reference>